<evidence type="ECO:0000313" key="4">
    <source>
        <dbReference type="Proteomes" id="UP000240883"/>
    </source>
</evidence>
<dbReference type="STRING" id="1448308.A0A2T2P751"/>
<evidence type="ECO:0000313" key="3">
    <source>
        <dbReference type="EMBL" id="PSN73520.1"/>
    </source>
</evidence>
<evidence type="ECO:0000256" key="1">
    <source>
        <dbReference type="SAM" id="MobiDB-lite"/>
    </source>
</evidence>
<dbReference type="InterPro" id="IPR036691">
    <property type="entry name" value="Endo/exonu/phosph_ase_sf"/>
</dbReference>
<protein>
    <recommendedName>
        <fullName evidence="2">Endonuclease/exonuclease/phosphatase domain-containing protein</fullName>
    </recommendedName>
</protein>
<evidence type="ECO:0000259" key="2">
    <source>
        <dbReference type="Pfam" id="PF14529"/>
    </source>
</evidence>
<feature type="region of interest" description="Disordered" evidence="1">
    <location>
        <begin position="1"/>
        <end position="31"/>
    </location>
</feature>
<dbReference type="EMBL" id="KZ678129">
    <property type="protein sequence ID" value="PSN73520.1"/>
    <property type="molecule type" value="Genomic_DNA"/>
</dbReference>
<sequence>MEHSQLSQETALPSSSSQGHRQDDNDIMAPSRPISDRELVLLSCNVKGSTVRLRALAKAMQGIPRPPDIVALQDAPKEFPFLIGASKYFFWYNTNRPVLMEDNPDFKGPRSSNYEELEKLEIDPVGFLIHTSISRAWSVQQYSNSNQALVASLKLQTELGQMCIHNIHNRKCEIKIDELSSTCLKGDDLDVFLGDTNLHASIWTGEPSGQELKAVELADSLLGAGMHCIMTPGVLTYARGLFVSKENCSTIDVIFVGHALRDRVSESHVVEDWQAFDSDHRPLMCTLSLQPSREPGRRRRWDKLSED</sequence>
<dbReference type="Gene3D" id="3.60.10.10">
    <property type="entry name" value="Endonuclease/exonuclease/phosphatase"/>
    <property type="match status" value="1"/>
</dbReference>
<dbReference type="InterPro" id="IPR005135">
    <property type="entry name" value="Endo/exonuclease/phosphatase"/>
</dbReference>
<feature type="compositionally biased region" description="Polar residues" evidence="1">
    <location>
        <begin position="1"/>
        <end position="19"/>
    </location>
</feature>
<feature type="domain" description="Endonuclease/exonuclease/phosphatase" evidence="2">
    <location>
        <begin position="171"/>
        <end position="283"/>
    </location>
</feature>
<dbReference type="GO" id="GO:0003824">
    <property type="term" value="F:catalytic activity"/>
    <property type="evidence" value="ECO:0007669"/>
    <property type="project" value="InterPro"/>
</dbReference>
<organism evidence="3 4">
    <name type="scientific">Corynespora cassiicola Philippines</name>
    <dbReference type="NCBI Taxonomy" id="1448308"/>
    <lineage>
        <taxon>Eukaryota</taxon>
        <taxon>Fungi</taxon>
        <taxon>Dikarya</taxon>
        <taxon>Ascomycota</taxon>
        <taxon>Pezizomycotina</taxon>
        <taxon>Dothideomycetes</taxon>
        <taxon>Pleosporomycetidae</taxon>
        <taxon>Pleosporales</taxon>
        <taxon>Corynesporascaceae</taxon>
        <taxon>Corynespora</taxon>
    </lineage>
</organism>
<accession>A0A2T2P751</accession>
<dbReference type="AlphaFoldDB" id="A0A2T2P751"/>
<keyword evidence="4" id="KW-1185">Reference proteome</keyword>
<dbReference type="OrthoDB" id="3261222at2759"/>
<dbReference type="Proteomes" id="UP000240883">
    <property type="component" value="Unassembled WGS sequence"/>
</dbReference>
<dbReference type="SUPFAM" id="SSF56219">
    <property type="entry name" value="DNase I-like"/>
    <property type="match status" value="1"/>
</dbReference>
<name>A0A2T2P751_CORCC</name>
<reference evidence="3 4" key="1">
    <citation type="journal article" date="2018" name="Front. Microbiol.">
        <title>Genome-Wide Analysis of Corynespora cassiicola Leaf Fall Disease Putative Effectors.</title>
        <authorList>
            <person name="Lopez D."/>
            <person name="Ribeiro S."/>
            <person name="Label P."/>
            <person name="Fumanal B."/>
            <person name="Venisse J.S."/>
            <person name="Kohler A."/>
            <person name="de Oliveira R.R."/>
            <person name="Labutti K."/>
            <person name="Lipzen A."/>
            <person name="Lail K."/>
            <person name="Bauer D."/>
            <person name="Ohm R.A."/>
            <person name="Barry K.W."/>
            <person name="Spatafora J."/>
            <person name="Grigoriev I.V."/>
            <person name="Martin F.M."/>
            <person name="Pujade-Renaud V."/>
        </authorList>
    </citation>
    <scope>NUCLEOTIDE SEQUENCE [LARGE SCALE GENOMIC DNA]</scope>
    <source>
        <strain evidence="3 4">Philippines</strain>
    </source>
</reference>
<dbReference type="Pfam" id="PF14529">
    <property type="entry name" value="Exo_endo_phos_2"/>
    <property type="match status" value="1"/>
</dbReference>
<gene>
    <name evidence="3" type="ORF">BS50DRAFT_629541</name>
</gene>
<proteinExistence type="predicted"/>